<dbReference type="EMBL" id="JAKMXF010000011">
    <property type="protein sequence ID" value="KAI6661507.1"/>
    <property type="molecule type" value="Genomic_DNA"/>
</dbReference>
<organism evidence="7 8">
    <name type="scientific">Oopsacas minuta</name>
    <dbReference type="NCBI Taxonomy" id="111878"/>
    <lineage>
        <taxon>Eukaryota</taxon>
        <taxon>Metazoa</taxon>
        <taxon>Porifera</taxon>
        <taxon>Hexactinellida</taxon>
        <taxon>Hexasterophora</taxon>
        <taxon>Lyssacinosida</taxon>
        <taxon>Leucopsacidae</taxon>
        <taxon>Oopsacas</taxon>
    </lineage>
</organism>
<dbReference type="PANTHER" id="PTHR11472">
    <property type="entry name" value="DNA REPAIR DEAD HELICASE RAD3/XP-D SUBFAMILY MEMBER"/>
    <property type="match status" value="1"/>
</dbReference>
<evidence type="ECO:0000313" key="7">
    <source>
        <dbReference type="EMBL" id="KAI6661507.1"/>
    </source>
</evidence>
<dbReference type="InterPro" id="IPR045028">
    <property type="entry name" value="DinG/Rad3-like"/>
</dbReference>
<dbReference type="GO" id="GO:1990918">
    <property type="term" value="P:double-strand break repair involved in meiotic recombination"/>
    <property type="evidence" value="ECO:0007669"/>
    <property type="project" value="TreeGrafter"/>
</dbReference>
<dbReference type="SMART" id="SM00488">
    <property type="entry name" value="DEXDc2"/>
    <property type="match status" value="1"/>
</dbReference>
<dbReference type="AlphaFoldDB" id="A0AAV7KJG2"/>
<proteinExistence type="predicted"/>
<sequence>MKKQSPVFSQNVTAFFSSKKRAPNKVNFPLFREPVDSSHGRTCQKYISSYNVEFPFTPYPAQVQLMYKILEGLKEGKNSLLESPTGTGKSLALLCSTLAWQLREFETQLARVWMEKNIKHRSTELSIKREQSYPPVCNPSTYKTEPEDSNLNKKKRIPTSINENSDDDDFRPPKKPKSSQISETSINKIQSFAATPTSRMASSYSSEPIILSDTENSMDTLEVKMKCEKPQGSTQTHTPDTPMTTPLPSKSKSYLTAPKEAWNNIGAIKTAIRQTPKIYYGTRTHQQIAQVVRELSSTAYRYTPMTILGSRDRLCINPDVLKTADKTEGCKQAVKFGTCSFKLRSMGDQDFLKRRHLNTSWDIEDLVSLGKREVACPYYATRLLLEDSLIVFCPYNYLIDPIVKREMRFQLNNQVCLLFHLFILFVVLCAWQICRTLVSYHNREIFLAIGGDL</sequence>
<dbReference type="SUPFAM" id="SSF52540">
    <property type="entry name" value="P-loop containing nucleoside triphosphate hydrolases"/>
    <property type="match status" value="1"/>
</dbReference>
<evidence type="ECO:0000256" key="3">
    <source>
        <dbReference type="ARBA" id="ARBA00022840"/>
    </source>
</evidence>
<dbReference type="GO" id="GO:0016818">
    <property type="term" value="F:hydrolase activity, acting on acid anhydrides, in phosphorus-containing anhydrides"/>
    <property type="evidence" value="ECO:0007669"/>
    <property type="project" value="InterPro"/>
</dbReference>
<dbReference type="InterPro" id="IPR027417">
    <property type="entry name" value="P-loop_NTPase"/>
</dbReference>
<dbReference type="GO" id="GO:0006289">
    <property type="term" value="P:nucleotide-excision repair"/>
    <property type="evidence" value="ECO:0007669"/>
    <property type="project" value="TreeGrafter"/>
</dbReference>
<evidence type="ECO:0000256" key="5">
    <source>
        <dbReference type="SAM" id="Phobius"/>
    </source>
</evidence>
<protein>
    <submittedName>
        <fullName evidence="7">Fanconi anemia group J protein-like</fullName>
    </submittedName>
</protein>
<keyword evidence="5" id="KW-1133">Transmembrane helix</keyword>
<dbReference type="Pfam" id="PF06733">
    <property type="entry name" value="DEAD_2"/>
    <property type="match status" value="1"/>
</dbReference>
<dbReference type="InterPro" id="IPR010614">
    <property type="entry name" value="RAD3-like_helicase_DEAD"/>
</dbReference>
<gene>
    <name evidence="7" type="ORF">LOD99_13380</name>
</gene>
<feature type="domain" description="Helicase ATP-binding" evidence="6">
    <location>
        <begin position="48"/>
        <end position="453"/>
    </location>
</feature>
<reference evidence="7 8" key="1">
    <citation type="journal article" date="2023" name="BMC Biol.">
        <title>The compact genome of the sponge Oopsacas minuta (Hexactinellida) is lacking key metazoan core genes.</title>
        <authorList>
            <person name="Santini S."/>
            <person name="Schenkelaars Q."/>
            <person name="Jourda C."/>
            <person name="Duchesne M."/>
            <person name="Belahbib H."/>
            <person name="Rocher C."/>
            <person name="Selva M."/>
            <person name="Riesgo A."/>
            <person name="Vervoort M."/>
            <person name="Leys S.P."/>
            <person name="Kodjabachian L."/>
            <person name="Le Bivic A."/>
            <person name="Borchiellini C."/>
            <person name="Claverie J.M."/>
            <person name="Renard E."/>
        </authorList>
    </citation>
    <scope>NUCLEOTIDE SEQUENCE [LARGE SCALE GENOMIC DNA]</scope>
    <source>
        <strain evidence="7">SPO-2</strain>
    </source>
</reference>
<dbReference type="GO" id="GO:0003677">
    <property type="term" value="F:DNA binding"/>
    <property type="evidence" value="ECO:0007669"/>
    <property type="project" value="InterPro"/>
</dbReference>
<evidence type="ECO:0000256" key="2">
    <source>
        <dbReference type="ARBA" id="ARBA00022801"/>
    </source>
</evidence>
<keyword evidence="2" id="KW-0378">Hydrolase</keyword>
<feature type="compositionally biased region" description="Low complexity" evidence="4">
    <location>
        <begin position="234"/>
        <end position="248"/>
    </location>
</feature>
<keyword evidence="5" id="KW-0472">Membrane</keyword>
<name>A0AAV7KJG2_9METZ</name>
<keyword evidence="5" id="KW-0812">Transmembrane</keyword>
<feature type="region of interest" description="Disordered" evidence="4">
    <location>
        <begin position="130"/>
        <end position="213"/>
    </location>
</feature>
<dbReference type="InterPro" id="IPR014013">
    <property type="entry name" value="Helic_SF1/SF2_ATP-bd_DinG/Rad3"/>
</dbReference>
<dbReference type="GO" id="GO:0003678">
    <property type="term" value="F:DNA helicase activity"/>
    <property type="evidence" value="ECO:0007669"/>
    <property type="project" value="InterPro"/>
</dbReference>
<evidence type="ECO:0000313" key="8">
    <source>
        <dbReference type="Proteomes" id="UP001165289"/>
    </source>
</evidence>
<comment type="caution">
    <text evidence="7">The sequence shown here is derived from an EMBL/GenBank/DDBJ whole genome shotgun (WGS) entry which is preliminary data.</text>
</comment>
<feature type="compositionally biased region" description="Polar residues" evidence="4">
    <location>
        <begin position="180"/>
        <end position="206"/>
    </location>
</feature>
<dbReference type="PANTHER" id="PTHR11472:SF47">
    <property type="entry name" value="FANCONI ANEMIA GROUP J PROTEIN"/>
    <property type="match status" value="1"/>
</dbReference>
<evidence type="ECO:0000256" key="1">
    <source>
        <dbReference type="ARBA" id="ARBA00022741"/>
    </source>
</evidence>
<evidence type="ECO:0000259" key="6">
    <source>
        <dbReference type="PROSITE" id="PS51193"/>
    </source>
</evidence>
<evidence type="ECO:0000256" key="4">
    <source>
        <dbReference type="SAM" id="MobiDB-lite"/>
    </source>
</evidence>
<keyword evidence="1" id="KW-0547">Nucleotide-binding</keyword>
<dbReference type="PROSITE" id="PS51193">
    <property type="entry name" value="HELICASE_ATP_BIND_2"/>
    <property type="match status" value="1"/>
</dbReference>
<keyword evidence="8" id="KW-1185">Reference proteome</keyword>
<feature type="transmembrane region" description="Helical" evidence="5">
    <location>
        <begin position="415"/>
        <end position="433"/>
    </location>
</feature>
<dbReference type="Gene3D" id="3.40.50.300">
    <property type="entry name" value="P-loop containing nucleotide triphosphate hydrolases"/>
    <property type="match status" value="2"/>
</dbReference>
<keyword evidence="3" id="KW-0067">ATP-binding</keyword>
<accession>A0AAV7KJG2</accession>
<dbReference type="GO" id="GO:0005524">
    <property type="term" value="F:ATP binding"/>
    <property type="evidence" value="ECO:0007669"/>
    <property type="project" value="UniProtKB-KW"/>
</dbReference>
<dbReference type="GO" id="GO:0005634">
    <property type="term" value="C:nucleus"/>
    <property type="evidence" value="ECO:0007669"/>
    <property type="project" value="TreeGrafter"/>
</dbReference>
<dbReference type="Proteomes" id="UP001165289">
    <property type="component" value="Unassembled WGS sequence"/>
</dbReference>
<dbReference type="InterPro" id="IPR006554">
    <property type="entry name" value="Helicase-like_DEXD_c2"/>
</dbReference>
<feature type="region of interest" description="Disordered" evidence="4">
    <location>
        <begin position="228"/>
        <end position="252"/>
    </location>
</feature>